<dbReference type="EMBL" id="VEVO01000002">
    <property type="protein sequence ID" value="KAF0046179.1"/>
    <property type="molecule type" value="Genomic_DNA"/>
</dbReference>
<sequence>MPTVSLAHRRLLRDCCSVLDHQTPGVDDFLCCRYVVIAMEALEQLLLACHCQSINLLVESFLSTLRLLLEADRPHLHILATSSVRSTHTQTKTCFL</sequence>
<evidence type="ECO:0000313" key="1">
    <source>
        <dbReference type="EMBL" id="KAF0046179.1"/>
    </source>
</evidence>
<accession>A0A6A4TMW6</accession>
<dbReference type="PANTHER" id="PTHR12444:SF4">
    <property type="entry name" value="PROTEIN EFR3 HOMOLOG B"/>
    <property type="match status" value="1"/>
</dbReference>
<dbReference type="PANTHER" id="PTHR12444">
    <property type="entry name" value="PROTEIN EFR3 HOMOLOG CMP44E"/>
    <property type="match status" value="1"/>
</dbReference>
<reference evidence="1 2" key="1">
    <citation type="submission" date="2019-06" db="EMBL/GenBank/DDBJ databases">
        <title>Draft genomes of female and male turbot (Scophthalmus maximus).</title>
        <authorList>
            <person name="Xu H."/>
            <person name="Xu X.-W."/>
            <person name="Shao C."/>
            <person name="Chen S."/>
        </authorList>
    </citation>
    <scope>NUCLEOTIDE SEQUENCE [LARGE SCALE GENOMIC DNA]</scope>
    <source>
        <strain evidence="1">Ysfricsl-2016a</strain>
        <tissue evidence="1">Blood</tissue>
    </source>
</reference>
<organism evidence="1 2">
    <name type="scientific">Scophthalmus maximus</name>
    <name type="common">Turbot</name>
    <name type="synonym">Psetta maxima</name>
    <dbReference type="NCBI Taxonomy" id="52904"/>
    <lineage>
        <taxon>Eukaryota</taxon>
        <taxon>Metazoa</taxon>
        <taxon>Chordata</taxon>
        <taxon>Craniata</taxon>
        <taxon>Vertebrata</taxon>
        <taxon>Euteleostomi</taxon>
        <taxon>Actinopterygii</taxon>
        <taxon>Neopterygii</taxon>
        <taxon>Teleostei</taxon>
        <taxon>Neoteleostei</taxon>
        <taxon>Acanthomorphata</taxon>
        <taxon>Carangaria</taxon>
        <taxon>Pleuronectiformes</taxon>
        <taxon>Pleuronectoidei</taxon>
        <taxon>Scophthalmidae</taxon>
        <taxon>Scophthalmus</taxon>
    </lineage>
</organism>
<dbReference type="Pfam" id="PF21052">
    <property type="entry name" value="EFR3_ARM"/>
    <property type="match status" value="1"/>
</dbReference>
<evidence type="ECO:0000313" key="2">
    <source>
        <dbReference type="Proteomes" id="UP000438429"/>
    </source>
</evidence>
<dbReference type="InterPro" id="IPR049152">
    <property type="entry name" value="EFR3-like_ARM"/>
</dbReference>
<gene>
    <name evidence="1" type="ORF">F2P81_002708</name>
</gene>
<name>A0A6A4TMW6_SCOMX</name>
<dbReference type="InterPro" id="IPR051851">
    <property type="entry name" value="EFR3_Homologs"/>
</dbReference>
<protein>
    <submittedName>
        <fullName evidence="1">Uncharacterized protein</fullName>
    </submittedName>
</protein>
<dbReference type="GO" id="GO:0072659">
    <property type="term" value="P:protein localization to plasma membrane"/>
    <property type="evidence" value="ECO:0007669"/>
    <property type="project" value="TreeGrafter"/>
</dbReference>
<dbReference type="Proteomes" id="UP000438429">
    <property type="component" value="Unassembled WGS sequence"/>
</dbReference>
<dbReference type="GO" id="GO:0005886">
    <property type="term" value="C:plasma membrane"/>
    <property type="evidence" value="ECO:0007669"/>
    <property type="project" value="TreeGrafter"/>
</dbReference>
<comment type="caution">
    <text evidence="1">The sequence shown here is derived from an EMBL/GenBank/DDBJ whole genome shotgun (WGS) entry which is preliminary data.</text>
</comment>
<proteinExistence type="predicted"/>
<dbReference type="AlphaFoldDB" id="A0A6A4TMW6"/>